<evidence type="ECO:0000256" key="1">
    <source>
        <dbReference type="ARBA" id="ARBA00022527"/>
    </source>
</evidence>
<name>A0A9W4MHN4_9ACTN</name>
<reference evidence="4" key="1">
    <citation type="submission" date="2021-06" db="EMBL/GenBank/DDBJ databases">
        <authorList>
            <person name="Arsene-Ploetze F."/>
        </authorList>
    </citation>
    <scope>NUCLEOTIDE SEQUENCE</scope>
    <source>
        <strain evidence="4">SBRY1</strain>
    </source>
</reference>
<evidence type="ECO:0000259" key="3">
    <source>
        <dbReference type="Pfam" id="PF13581"/>
    </source>
</evidence>
<keyword evidence="1" id="KW-0418">Kinase</keyword>
<dbReference type="InterPro" id="IPR003594">
    <property type="entry name" value="HATPase_dom"/>
</dbReference>
<feature type="region of interest" description="Disordered" evidence="2">
    <location>
        <begin position="1"/>
        <end position="21"/>
    </location>
</feature>
<dbReference type="GO" id="GO:0004674">
    <property type="term" value="F:protein serine/threonine kinase activity"/>
    <property type="evidence" value="ECO:0007669"/>
    <property type="project" value="UniProtKB-KW"/>
</dbReference>
<dbReference type="Pfam" id="PF13581">
    <property type="entry name" value="HATPase_c_2"/>
    <property type="match status" value="1"/>
</dbReference>
<dbReference type="Proteomes" id="UP001153328">
    <property type="component" value="Unassembled WGS sequence"/>
</dbReference>
<evidence type="ECO:0000256" key="2">
    <source>
        <dbReference type="SAM" id="MobiDB-lite"/>
    </source>
</evidence>
<keyword evidence="1" id="KW-0808">Transferase</keyword>
<dbReference type="CDD" id="cd16936">
    <property type="entry name" value="HATPase_RsbW-like"/>
    <property type="match status" value="1"/>
</dbReference>
<dbReference type="SUPFAM" id="SSF55874">
    <property type="entry name" value="ATPase domain of HSP90 chaperone/DNA topoisomerase II/histidine kinase"/>
    <property type="match status" value="1"/>
</dbReference>
<keyword evidence="1" id="KW-0723">Serine/threonine-protein kinase</keyword>
<dbReference type="InterPro" id="IPR050267">
    <property type="entry name" value="Anti-sigma-factor_SerPK"/>
</dbReference>
<sequence>MTLSTPSAPAPAPAPALTGTAPRREHWFDLPALTTSVRRARDTVHDRLRTWQVDGETCSDAVLLVSELATNAVLHAGGGHVLSGLMLTGGGRRLRIELHDEGSTPVRRPDHLAGPGDERGRGLFLVRQLAATWGSARSTRVEGNVVWAELAVHP</sequence>
<gene>
    <name evidence="4" type="ORF">SBRY_30996</name>
</gene>
<dbReference type="RefSeq" id="WP_251513082.1">
    <property type="nucleotide sequence ID" value="NZ_CAJVAX010000017.1"/>
</dbReference>
<accession>A0A9W4MHN4</accession>
<protein>
    <submittedName>
        <fullName evidence="4">HATPase_c domain-containing protein</fullName>
    </submittedName>
</protein>
<proteinExistence type="predicted"/>
<keyword evidence="5" id="KW-1185">Reference proteome</keyword>
<dbReference type="EMBL" id="CAJVAX010000017">
    <property type="protein sequence ID" value="CAG7644194.1"/>
    <property type="molecule type" value="Genomic_DNA"/>
</dbReference>
<dbReference type="Gene3D" id="3.30.565.10">
    <property type="entry name" value="Histidine kinase-like ATPase, C-terminal domain"/>
    <property type="match status" value="1"/>
</dbReference>
<organism evidence="4 5">
    <name type="scientific">Actinacidiphila bryophytorum</name>
    <dbReference type="NCBI Taxonomy" id="1436133"/>
    <lineage>
        <taxon>Bacteria</taxon>
        <taxon>Bacillati</taxon>
        <taxon>Actinomycetota</taxon>
        <taxon>Actinomycetes</taxon>
        <taxon>Kitasatosporales</taxon>
        <taxon>Streptomycetaceae</taxon>
        <taxon>Actinacidiphila</taxon>
    </lineage>
</organism>
<feature type="domain" description="Histidine kinase/HSP90-like ATPase" evidence="3">
    <location>
        <begin position="30"/>
        <end position="148"/>
    </location>
</feature>
<evidence type="ECO:0000313" key="4">
    <source>
        <dbReference type="EMBL" id="CAG7644194.1"/>
    </source>
</evidence>
<dbReference type="PANTHER" id="PTHR35526">
    <property type="entry name" value="ANTI-SIGMA-F FACTOR RSBW-RELATED"/>
    <property type="match status" value="1"/>
</dbReference>
<dbReference type="PANTHER" id="PTHR35526:SF3">
    <property type="entry name" value="ANTI-SIGMA-F FACTOR RSBW"/>
    <property type="match status" value="1"/>
</dbReference>
<comment type="caution">
    <text evidence="4">The sequence shown here is derived from an EMBL/GenBank/DDBJ whole genome shotgun (WGS) entry which is preliminary data.</text>
</comment>
<dbReference type="InterPro" id="IPR036890">
    <property type="entry name" value="HATPase_C_sf"/>
</dbReference>
<dbReference type="AlphaFoldDB" id="A0A9W4MHN4"/>
<evidence type="ECO:0000313" key="5">
    <source>
        <dbReference type="Proteomes" id="UP001153328"/>
    </source>
</evidence>